<proteinExistence type="predicted"/>
<gene>
    <name evidence="1" type="ORF">GGR44_003133</name>
</gene>
<comment type="caution">
    <text evidence="1">The sequence shown here is derived from an EMBL/GenBank/DDBJ whole genome shotgun (WGS) entry which is preliminary data.</text>
</comment>
<organism evidence="1 2">
    <name type="scientific">Sphingobium fontiphilum</name>
    <dbReference type="NCBI Taxonomy" id="944425"/>
    <lineage>
        <taxon>Bacteria</taxon>
        <taxon>Pseudomonadati</taxon>
        <taxon>Pseudomonadota</taxon>
        <taxon>Alphaproteobacteria</taxon>
        <taxon>Sphingomonadales</taxon>
        <taxon>Sphingomonadaceae</taxon>
        <taxon>Sphingobium</taxon>
    </lineage>
</organism>
<dbReference type="RefSeq" id="WP_183956385.1">
    <property type="nucleotide sequence ID" value="NZ_JACIEB010000009.1"/>
</dbReference>
<evidence type="ECO:0000313" key="2">
    <source>
        <dbReference type="Proteomes" id="UP000552757"/>
    </source>
</evidence>
<evidence type="ECO:0000313" key="1">
    <source>
        <dbReference type="EMBL" id="MBB3983442.1"/>
    </source>
</evidence>
<protein>
    <submittedName>
        <fullName evidence="1">Uncharacterized protein</fullName>
    </submittedName>
</protein>
<name>A0A7W6DMI0_9SPHN</name>
<dbReference type="AlphaFoldDB" id="A0A7W6DMI0"/>
<accession>A0A7W6DMI0</accession>
<dbReference type="Proteomes" id="UP000552757">
    <property type="component" value="Unassembled WGS sequence"/>
</dbReference>
<dbReference type="EMBL" id="JACIEB010000009">
    <property type="protein sequence ID" value="MBB3983442.1"/>
    <property type="molecule type" value="Genomic_DNA"/>
</dbReference>
<sequence length="132" mass="14048">MTIIETPEAMARAIAFTLNPWLRKRLALYEERLEEAGCSVGELGPVIIVEPGDMLPAIERAGGIVIGTNLVDGLAFPDPGFAPNWESCNGDHGWYEIAFVTGDDGAGAVLFVPDRDGIDPALLAIIHAFAEG</sequence>
<keyword evidence="2" id="KW-1185">Reference proteome</keyword>
<reference evidence="1 2" key="1">
    <citation type="submission" date="2020-08" db="EMBL/GenBank/DDBJ databases">
        <title>Genomic Encyclopedia of Type Strains, Phase IV (KMG-IV): sequencing the most valuable type-strain genomes for metagenomic binning, comparative biology and taxonomic classification.</title>
        <authorList>
            <person name="Goeker M."/>
        </authorList>
    </citation>
    <scope>NUCLEOTIDE SEQUENCE [LARGE SCALE GENOMIC DNA]</scope>
    <source>
        <strain evidence="1 2">DSM 29348</strain>
    </source>
</reference>